<evidence type="ECO:0000256" key="1">
    <source>
        <dbReference type="SAM" id="Coils"/>
    </source>
</evidence>
<organism evidence="2 3">
    <name type="scientific">Mytilus edulis</name>
    <name type="common">Blue mussel</name>
    <dbReference type="NCBI Taxonomy" id="6550"/>
    <lineage>
        <taxon>Eukaryota</taxon>
        <taxon>Metazoa</taxon>
        <taxon>Spiralia</taxon>
        <taxon>Lophotrochozoa</taxon>
        <taxon>Mollusca</taxon>
        <taxon>Bivalvia</taxon>
        <taxon>Autobranchia</taxon>
        <taxon>Pteriomorphia</taxon>
        <taxon>Mytilida</taxon>
        <taxon>Mytiloidea</taxon>
        <taxon>Mytilidae</taxon>
        <taxon>Mytilinae</taxon>
        <taxon>Mytilus</taxon>
    </lineage>
</organism>
<name>A0A8S3TL59_MYTED</name>
<dbReference type="OrthoDB" id="6064891at2759"/>
<feature type="coiled-coil region" evidence="1">
    <location>
        <begin position="94"/>
        <end position="121"/>
    </location>
</feature>
<dbReference type="AlphaFoldDB" id="A0A8S3TL59"/>
<evidence type="ECO:0000313" key="2">
    <source>
        <dbReference type="EMBL" id="CAG2229676.1"/>
    </source>
</evidence>
<protein>
    <submittedName>
        <fullName evidence="2">Uncharacterized protein</fullName>
    </submittedName>
</protein>
<accession>A0A8S3TL59</accession>
<reference evidence="2" key="1">
    <citation type="submission" date="2021-03" db="EMBL/GenBank/DDBJ databases">
        <authorList>
            <person name="Bekaert M."/>
        </authorList>
    </citation>
    <scope>NUCLEOTIDE SEQUENCE</scope>
</reference>
<comment type="caution">
    <text evidence="2">The sequence shown here is derived from an EMBL/GenBank/DDBJ whole genome shotgun (WGS) entry which is preliminary data.</text>
</comment>
<evidence type="ECO:0000313" key="3">
    <source>
        <dbReference type="Proteomes" id="UP000683360"/>
    </source>
</evidence>
<dbReference type="EMBL" id="CAJPWZ010002034">
    <property type="protein sequence ID" value="CAG2229676.1"/>
    <property type="molecule type" value="Genomic_DNA"/>
</dbReference>
<keyword evidence="1" id="KW-0175">Coiled coil</keyword>
<keyword evidence="3" id="KW-1185">Reference proteome</keyword>
<dbReference type="Proteomes" id="UP000683360">
    <property type="component" value="Unassembled WGS sequence"/>
</dbReference>
<proteinExistence type="predicted"/>
<sequence length="229" mass="25612">MDELTLFNEHSIPEHVLNLSTCTTLENTSTSSETQFPASQDLFSSAEEGLDGSCDLFSDLVLLETVNVTKRENLRSVTNQILTLTQCNSMKNIISDLKSSIDNLECMAEEKIENLTEETKMFTFRNNTKGKPFTDRLRQVYYCFCSRKIGLEHIALLIISVLSLADIILTLDDLPSISTAAKLTSELGIVARNHVKDEKITMQRDATTKKGRHFVGLEIATGEKFLLLA</sequence>
<gene>
    <name evidence="2" type="ORF">MEDL_42555</name>
</gene>